<dbReference type="Gene3D" id="3.30.450.40">
    <property type="match status" value="1"/>
</dbReference>
<dbReference type="PANTHER" id="PTHR30136:SF24">
    <property type="entry name" value="HTH-TYPE TRANSCRIPTIONAL REPRESSOR ALLR"/>
    <property type="match status" value="1"/>
</dbReference>
<evidence type="ECO:0000256" key="3">
    <source>
        <dbReference type="ARBA" id="ARBA00023163"/>
    </source>
</evidence>
<dbReference type="PANTHER" id="PTHR30136">
    <property type="entry name" value="HELIX-TURN-HELIX TRANSCRIPTIONAL REGULATOR, ICLR FAMILY"/>
    <property type="match status" value="1"/>
</dbReference>
<dbReference type="SUPFAM" id="SSF46785">
    <property type="entry name" value="Winged helix' DNA-binding domain"/>
    <property type="match status" value="1"/>
</dbReference>
<organism evidence="6">
    <name type="scientific">freshwater metagenome</name>
    <dbReference type="NCBI Taxonomy" id="449393"/>
    <lineage>
        <taxon>unclassified sequences</taxon>
        <taxon>metagenomes</taxon>
        <taxon>ecological metagenomes</taxon>
    </lineage>
</organism>
<sequence>MADAVWDKDRESPITGSSPVLRMFSLLELIASKDNFVSLQMLASETGLPKPTLHRMLTNFVAEGMLVRQTDKRLYGTGPRLRAFAETLLMNATQHGARHNVLRSLVQEIGETCNITTLSGDEVLYLDRVETQEPLRFHLGPGSRVPIHCSASGKLLLGQLAITTRRKLLTHAPLERFTDSTITDFDELENEVTLSVKRGWAIDNEEFIHGLVCFAVLVPGPKGRSSQCVAIQGPSLRISASDPDRILPALRRAAEALRDIELESREASYRGRRVTA</sequence>
<dbReference type="Gene3D" id="1.10.10.10">
    <property type="entry name" value="Winged helix-like DNA-binding domain superfamily/Winged helix DNA-binding domain"/>
    <property type="match status" value="1"/>
</dbReference>
<gene>
    <name evidence="6" type="ORF">UFOPK3610_00389</name>
</gene>
<dbReference type="EMBL" id="CAFBMR010000008">
    <property type="protein sequence ID" value="CAB4905467.1"/>
    <property type="molecule type" value="Genomic_DNA"/>
</dbReference>
<dbReference type="InterPro" id="IPR036390">
    <property type="entry name" value="WH_DNA-bd_sf"/>
</dbReference>
<feature type="domain" description="HTH iclR-type" evidence="4">
    <location>
        <begin position="17"/>
        <end position="79"/>
    </location>
</feature>
<accession>A0A6J7GBC6</accession>
<dbReference type="Pfam" id="PF09339">
    <property type="entry name" value="HTH_IclR"/>
    <property type="match status" value="1"/>
</dbReference>
<dbReference type="InterPro" id="IPR036388">
    <property type="entry name" value="WH-like_DNA-bd_sf"/>
</dbReference>
<keyword evidence="1" id="KW-0805">Transcription regulation</keyword>
<dbReference type="GO" id="GO:0003700">
    <property type="term" value="F:DNA-binding transcription factor activity"/>
    <property type="evidence" value="ECO:0007669"/>
    <property type="project" value="TreeGrafter"/>
</dbReference>
<dbReference type="InterPro" id="IPR050707">
    <property type="entry name" value="HTH_MetabolicPath_Reg"/>
</dbReference>
<dbReference type="PROSITE" id="PS51077">
    <property type="entry name" value="HTH_ICLR"/>
    <property type="match status" value="1"/>
</dbReference>
<name>A0A6J7GBC6_9ZZZZ</name>
<keyword evidence="3" id="KW-0804">Transcription</keyword>
<evidence type="ECO:0000256" key="2">
    <source>
        <dbReference type="ARBA" id="ARBA00023125"/>
    </source>
</evidence>
<dbReference type="SUPFAM" id="SSF55781">
    <property type="entry name" value="GAF domain-like"/>
    <property type="match status" value="1"/>
</dbReference>
<evidence type="ECO:0000259" key="4">
    <source>
        <dbReference type="PROSITE" id="PS51077"/>
    </source>
</evidence>
<dbReference type="GO" id="GO:0003677">
    <property type="term" value="F:DNA binding"/>
    <property type="evidence" value="ECO:0007669"/>
    <property type="project" value="UniProtKB-KW"/>
</dbReference>
<dbReference type="PROSITE" id="PS51078">
    <property type="entry name" value="ICLR_ED"/>
    <property type="match status" value="1"/>
</dbReference>
<dbReference type="Pfam" id="PF01614">
    <property type="entry name" value="IclR_C"/>
    <property type="match status" value="1"/>
</dbReference>
<keyword evidence="2" id="KW-0238">DNA-binding</keyword>
<dbReference type="AlphaFoldDB" id="A0A6J7GBC6"/>
<proteinExistence type="predicted"/>
<dbReference type="InterPro" id="IPR029016">
    <property type="entry name" value="GAF-like_dom_sf"/>
</dbReference>
<dbReference type="GO" id="GO:0045892">
    <property type="term" value="P:negative regulation of DNA-templated transcription"/>
    <property type="evidence" value="ECO:0007669"/>
    <property type="project" value="TreeGrafter"/>
</dbReference>
<dbReference type="InterPro" id="IPR005471">
    <property type="entry name" value="Tscrpt_reg_IclR_N"/>
</dbReference>
<evidence type="ECO:0000256" key="1">
    <source>
        <dbReference type="ARBA" id="ARBA00023015"/>
    </source>
</evidence>
<evidence type="ECO:0000259" key="5">
    <source>
        <dbReference type="PROSITE" id="PS51078"/>
    </source>
</evidence>
<evidence type="ECO:0000313" key="6">
    <source>
        <dbReference type="EMBL" id="CAB4905467.1"/>
    </source>
</evidence>
<protein>
    <submittedName>
        <fullName evidence="6">Unannotated protein</fullName>
    </submittedName>
</protein>
<feature type="domain" description="IclR-ED" evidence="5">
    <location>
        <begin position="80"/>
        <end position="263"/>
    </location>
</feature>
<dbReference type="InterPro" id="IPR014757">
    <property type="entry name" value="Tscrpt_reg_IclR_C"/>
</dbReference>
<reference evidence="6" key="1">
    <citation type="submission" date="2020-05" db="EMBL/GenBank/DDBJ databases">
        <authorList>
            <person name="Chiriac C."/>
            <person name="Salcher M."/>
            <person name="Ghai R."/>
            <person name="Kavagutti S V."/>
        </authorList>
    </citation>
    <scope>NUCLEOTIDE SEQUENCE</scope>
</reference>